<evidence type="ECO:0000259" key="2">
    <source>
        <dbReference type="Pfam" id="PF13568"/>
    </source>
</evidence>
<feature type="signal peptide" evidence="1">
    <location>
        <begin position="1"/>
        <end position="19"/>
    </location>
</feature>
<protein>
    <submittedName>
        <fullName evidence="3">Outer membrane protein beta-barrel domain-containing protein</fullName>
    </submittedName>
</protein>
<dbReference type="EMBL" id="FMTY01000004">
    <property type="protein sequence ID" value="SCX13623.1"/>
    <property type="molecule type" value="Genomic_DNA"/>
</dbReference>
<dbReference type="InterPro" id="IPR025665">
    <property type="entry name" value="Beta-barrel_OMP_2"/>
</dbReference>
<accession>A0A1G4VY29</accession>
<evidence type="ECO:0000313" key="4">
    <source>
        <dbReference type="Proteomes" id="UP000182124"/>
    </source>
</evidence>
<dbReference type="Proteomes" id="UP000182124">
    <property type="component" value="Unassembled WGS sequence"/>
</dbReference>
<dbReference type="RefSeq" id="WP_023576099.1">
    <property type="nucleotide sequence ID" value="NZ_CBCSBQ010000001.1"/>
</dbReference>
<dbReference type="STRING" id="329186.SAMN02927925_01987"/>
<gene>
    <name evidence="3" type="ORF">SAMN02927925_01987</name>
</gene>
<dbReference type="eggNOG" id="ENOG502ZCAE">
    <property type="taxonomic scope" value="Bacteria"/>
</dbReference>
<keyword evidence="1" id="KW-0732">Signal</keyword>
<feature type="domain" description="Outer membrane protein beta-barrel" evidence="2">
    <location>
        <begin position="39"/>
        <end position="209"/>
    </location>
</feature>
<sequence>MHKFLLLALFVITPFLLFSQETGSNETKTENLKVVDSLFREDQFYVALSYNLVQNSPAGFKQFSFSPSISAGFLRDFPISKNRHWAIAPGIGYSYNNIKQFISTDDLFPENPPVPAEEVKTKIVSHSIEIPLEIRWRNASYDSHKFWRVYTGFKARYILSTNLKLESASIGSESSNVDDNINKWQYGMYMSTGYNTWNIHVYYGLNPIFKNGSKLSDLNIGFMFYIL</sequence>
<evidence type="ECO:0000256" key="1">
    <source>
        <dbReference type="SAM" id="SignalP"/>
    </source>
</evidence>
<evidence type="ECO:0000313" key="3">
    <source>
        <dbReference type="EMBL" id="SCX13623.1"/>
    </source>
</evidence>
<organism evidence="3 4">
    <name type="scientific">Flavobacterium saliperosum</name>
    <dbReference type="NCBI Taxonomy" id="329186"/>
    <lineage>
        <taxon>Bacteria</taxon>
        <taxon>Pseudomonadati</taxon>
        <taxon>Bacteroidota</taxon>
        <taxon>Flavobacteriia</taxon>
        <taxon>Flavobacteriales</taxon>
        <taxon>Flavobacteriaceae</taxon>
        <taxon>Flavobacterium</taxon>
    </lineage>
</organism>
<reference evidence="3 4" key="1">
    <citation type="submission" date="2016-10" db="EMBL/GenBank/DDBJ databases">
        <authorList>
            <person name="de Groot N.N."/>
        </authorList>
    </citation>
    <scope>NUCLEOTIDE SEQUENCE [LARGE SCALE GENOMIC DNA]</scope>
    <source>
        <strain evidence="3 4">CGMCC 1.3801</strain>
    </source>
</reference>
<dbReference type="AlphaFoldDB" id="A0A1G4VY29"/>
<proteinExistence type="predicted"/>
<dbReference type="Pfam" id="PF13568">
    <property type="entry name" value="OMP_b-brl_2"/>
    <property type="match status" value="1"/>
</dbReference>
<feature type="chain" id="PRO_5010259629" evidence="1">
    <location>
        <begin position="20"/>
        <end position="227"/>
    </location>
</feature>
<name>A0A1G4VY29_9FLAO</name>